<protein>
    <submittedName>
        <fullName evidence="1">Uncharacterized protein</fullName>
    </submittedName>
</protein>
<proteinExistence type="predicted"/>
<dbReference type="Ensembl" id="ENSSANT00000036686.1">
    <property type="protein sequence ID" value="ENSSANP00000034444.1"/>
    <property type="gene ID" value="ENSSANG00000017620.1"/>
</dbReference>
<accession>A0A671MM41</accession>
<organism evidence="1 2">
    <name type="scientific">Sinocyclocheilus anshuiensis</name>
    <dbReference type="NCBI Taxonomy" id="1608454"/>
    <lineage>
        <taxon>Eukaryota</taxon>
        <taxon>Metazoa</taxon>
        <taxon>Chordata</taxon>
        <taxon>Craniata</taxon>
        <taxon>Vertebrata</taxon>
        <taxon>Euteleostomi</taxon>
        <taxon>Actinopterygii</taxon>
        <taxon>Neopterygii</taxon>
        <taxon>Teleostei</taxon>
        <taxon>Ostariophysi</taxon>
        <taxon>Cypriniformes</taxon>
        <taxon>Cyprinidae</taxon>
        <taxon>Cyprininae</taxon>
        <taxon>Sinocyclocheilus</taxon>
    </lineage>
</organism>
<dbReference type="Proteomes" id="UP000472260">
    <property type="component" value="Unassembled WGS sequence"/>
</dbReference>
<evidence type="ECO:0000313" key="2">
    <source>
        <dbReference type="Proteomes" id="UP000472260"/>
    </source>
</evidence>
<evidence type="ECO:0000313" key="1">
    <source>
        <dbReference type="Ensembl" id="ENSSANP00000034444.1"/>
    </source>
</evidence>
<sequence length="78" mass="8876">MDNIAPLPGEDRFSAEANSALEEMTRGVPLLAQVTNYDNNTGLPLVHMWNMVGEEVKFIYYCCIFLYIHNLFSSSILF</sequence>
<dbReference type="AlphaFoldDB" id="A0A671MM41"/>
<reference evidence="1" key="2">
    <citation type="submission" date="2025-09" db="UniProtKB">
        <authorList>
            <consortium name="Ensembl"/>
        </authorList>
    </citation>
    <scope>IDENTIFICATION</scope>
</reference>
<reference evidence="1" key="1">
    <citation type="submission" date="2025-08" db="UniProtKB">
        <authorList>
            <consortium name="Ensembl"/>
        </authorList>
    </citation>
    <scope>IDENTIFICATION</scope>
</reference>
<name>A0A671MM41_9TELE</name>
<keyword evidence="2" id="KW-1185">Reference proteome</keyword>